<gene>
    <name evidence="2" type="ORF">ACFPP6_09915</name>
</gene>
<comment type="caution">
    <text evidence="2">The sequence shown here is derived from an EMBL/GenBank/DDBJ whole genome shotgun (WGS) entry which is preliminary data.</text>
</comment>
<protein>
    <submittedName>
        <fullName evidence="2">Uncharacterized protein</fullName>
    </submittedName>
</protein>
<evidence type="ECO:0000313" key="3">
    <source>
        <dbReference type="Proteomes" id="UP001596222"/>
    </source>
</evidence>
<evidence type="ECO:0000256" key="1">
    <source>
        <dbReference type="SAM" id="MobiDB-lite"/>
    </source>
</evidence>
<organism evidence="2 3">
    <name type="scientific">Streptomyces aureoversilis</name>
    <dbReference type="NCBI Taxonomy" id="67277"/>
    <lineage>
        <taxon>Bacteria</taxon>
        <taxon>Bacillati</taxon>
        <taxon>Actinomycetota</taxon>
        <taxon>Actinomycetes</taxon>
        <taxon>Kitasatosporales</taxon>
        <taxon>Streptomycetaceae</taxon>
        <taxon>Streptomyces</taxon>
    </lineage>
</organism>
<dbReference type="Proteomes" id="UP001596222">
    <property type="component" value="Unassembled WGS sequence"/>
</dbReference>
<evidence type="ECO:0000313" key="2">
    <source>
        <dbReference type="EMBL" id="MFC5144985.1"/>
    </source>
</evidence>
<dbReference type="RefSeq" id="WP_382039192.1">
    <property type="nucleotide sequence ID" value="NZ_JBHSKJ010000004.1"/>
</dbReference>
<proteinExistence type="predicted"/>
<reference evidence="3" key="1">
    <citation type="journal article" date="2019" name="Int. J. Syst. Evol. Microbiol.">
        <title>The Global Catalogue of Microorganisms (GCM) 10K type strain sequencing project: providing services to taxonomists for standard genome sequencing and annotation.</title>
        <authorList>
            <consortium name="The Broad Institute Genomics Platform"/>
            <consortium name="The Broad Institute Genome Sequencing Center for Infectious Disease"/>
            <person name="Wu L."/>
            <person name="Ma J."/>
        </authorList>
    </citation>
    <scope>NUCLEOTIDE SEQUENCE [LARGE SCALE GENOMIC DNA]</scope>
    <source>
        <strain evidence="3">CGMCC 4.1641</strain>
    </source>
</reference>
<feature type="region of interest" description="Disordered" evidence="1">
    <location>
        <begin position="698"/>
        <end position="725"/>
    </location>
</feature>
<accession>A0ABV9ZU94</accession>
<keyword evidence="3" id="KW-1185">Reference proteome</keyword>
<dbReference type="EMBL" id="JBHSKJ010000004">
    <property type="protein sequence ID" value="MFC5144985.1"/>
    <property type="molecule type" value="Genomic_DNA"/>
</dbReference>
<sequence>MSPSEYALDPDPSLNVQFIDSLVPRLTAGRYTLTAHQSLTKDGHRVDSDNYLDTPATQEVEVRAPRFTVQPEWIHGAYPTPGASGLYDDVLPHVTLDRATLPWERDEATAEDGTRLPWLALLVFGEGELPGTDPHCLGQSDARTVADLTGTEDGVLLPPFDEHADPITDDDKKKACRTVLVPRSVFRAVAPTQDELPLLTHVRRVDEQHQRVAPGDDLIQVGDYAVVVGNRLPRAAGGRYVAHLVSLEGWLPYLPGGAKETEGPERAVRLVSLWSWAFETIPDHAPGFAALTEHFVDSEGEDGSALLLRVPLPPDRPLSGSDQQEVADRLGKGYLPISCRTESGRSTFGWYRGPLIPRPAEPQSDRERRRCAAEALIHLEQYGVYDVSLATAFTAGRGVALADHQFGAALLRLRGKVQQAAEKKSRVAAATGARARVEHLVANGLAGHLGEVLAAPGRARQAVAAPVRRPAVTPVPAATALPATAGLTVERLRADTELHAKLTSADAPLVDPDDEDLALVRNRLLGLRNLTGVPFAHLVPDTRMLPSESLRFFHVDPDWTATLLDGALSVGLAHTFDLTSDELVFGPTGQAPLPPFTAPVTGLLLRSQLVSGWPALEVRPYADPKATDGETTLPVLRREALADDVLLVLIEGVPGRVELAEPQQGVHFGIDEPDEDDETDPVKDGIIRLRALSGDDIGKELDPKQHPFPATPGLGDYLRAPGTGTGNPDTVLNVAELADGLGKALGIKDRPLTPSEFAVQMINAAQRRTFTTAHEEHNLTTTGDHPNG</sequence>
<name>A0ABV9ZU94_9ACTN</name>